<dbReference type="InterPro" id="IPR051450">
    <property type="entry name" value="Gfo/Idh/MocA_Oxidoreductases"/>
</dbReference>
<dbReference type="InterPro" id="IPR036291">
    <property type="entry name" value="NAD(P)-bd_dom_sf"/>
</dbReference>
<sequence>MSETVTRAPDIDVVIITTPVTSHFSLAIEALENGKHVWIEKPLATSSKEAEKIVEKADSTNNIVMVDHTYLFTGSVIKIKEILDNVELGDLYYYDSVRVNLGMFQHDVNVIWDLATHDLSIMNHLLGLNARAVSALGVSHFNQKEDVGYLTFFYDNNLIAHLNVNWLSPVKIRKTLIGGSKKMLAWNDLEQEETIKIYDKGVEIKSQDGVYDLLAEYRTGNMVSPNIQHVEALKLEVSYFAECIKNSKKPHNDAVAGLNVVKLLEASDQSLKNKGAQIRLD</sequence>
<proteinExistence type="predicted"/>
<dbReference type="EMBL" id="UINC01005575">
    <property type="protein sequence ID" value="SVA22181.1"/>
    <property type="molecule type" value="Genomic_DNA"/>
</dbReference>
<dbReference type="AlphaFoldDB" id="A0A381U349"/>
<dbReference type="PANTHER" id="PTHR43377">
    <property type="entry name" value="BILIVERDIN REDUCTASE A"/>
    <property type="match status" value="1"/>
</dbReference>
<evidence type="ECO:0000259" key="1">
    <source>
        <dbReference type="Pfam" id="PF01408"/>
    </source>
</evidence>
<dbReference type="InterPro" id="IPR000683">
    <property type="entry name" value="Gfo/Idh/MocA-like_OxRdtase_N"/>
</dbReference>
<name>A0A381U349_9ZZZZ</name>
<dbReference type="SUPFAM" id="SSF55347">
    <property type="entry name" value="Glyceraldehyde-3-phosphate dehydrogenase-like, C-terminal domain"/>
    <property type="match status" value="1"/>
</dbReference>
<evidence type="ECO:0000259" key="2">
    <source>
        <dbReference type="Pfam" id="PF22725"/>
    </source>
</evidence>
<evidence type="ECO:0008006" key="4">
    <source>
        <dbReference type="Google" id="ProtNLM"/>
    </source>
</evidence>
<dbReference type="InterPro" id="IPR055170">
    <property type="entry name" value="GFO_IDH_MocA-like_dom"/>
</dbReference>
<dbReference type="SUPFAM" id="SSF51735">
    <property type="entry name" value="NAD(P)-binding Rossmann-fold domains"/>
    <property type="match status" value="1"/>
</dbReference>
<dbReference type="GO" id="GO:0000166">
    <property type="term" value="F:nucleotide binding"/>
    <property type="evidence" value="ECO:0007669"/>
    <property type="project" value="InterPro"/>
</dbReference>
<dbReference type="Gene3D" id="3.40.50.720">
    <property type="entry name" value="NAD(P)-binding Rossmann-like Domain"/>
    <property type="match status" value="1"/>
</dbReference>
<dbReference type="Gene3D" id="3.30.360.10">
    <property type="entry name" value="Dihydrodipicolinate Reductase, domain 2"/>
    <property type="match status" value="1"/>
</dbReference>
<reference evidence="3" key="1">
    <citation type="submission" date="2018-05" db="EMBL/GenBank/DDBJ databases">
        <authorList>
            <person name="Lanie J.A."/>
            <person name="Ng W.-L."/>
            <person name="Kazmierczak K.M."/>
            <person name="Andrzejewski T.M."/>
            <person name="Davidsen T.M."/>
            <person name="Wayne K.J."/>
            <person name="Tettelin H."/>
            <person name="Glass J.I."/>
            <person name="Rusch D."/>
            <person name="Podicherti R."/>
            <person name="Tsui H.-C.T."/>
            <person name="Winkler M.E."/>
        </authorList>
    </citation>
    <scope>NUCLEOTIDE SEQUENCE</scope>
</reference>
<feature type="domain" description="GFO/IDH/MocA-like oxidoreductase" evidence="2">
    <location>
        <begin position="78"/>
        <end position="183"/>
    </location>
</feature>
<protein>
    <recommendedName>
        <fullName evidence="4">Gfo/Idh/MocA-like oxidoreductase N-terminal domain-containing protein</fullName>
    </recommendedName>
</protein>
<gene>
    <name evidence="3" type="ORF">METZ01_LOCUS75035</name>
</gene>
<organism evidence="3">
    <name type="scientific">marine metagenome</name>
    <dbReference type="NCBI Taxonomy" id="408172"/>
    <lineage>
        <taxon>unclassified sequences</taxon>
        <taxon>metagenomes</taxon>
        <taxon>ecological metagenomes</taxon>
    </lineage>
</organism>
<dbReference type="PANTHER" id="PTHR43377:SF6">
    <property type="entry name" value="GFO_IDH_MOCA-LIKE OXIDOREDUCTASE N-TERMINAL DOMAIN-CONTAINING PROTEIN"/>
    <property type="match status" value="1"/>
</dbReference>
<dbReference type="Pfam" id="PF01408">
    <property type="entry name" value="GFO_IDH_MocA"/>
    <property type="match status" value="1"/>
</dbReference>
<feature type="domain" description="Gfo/Idh/MocA-like oxidoreductase N-terminal" evidence="1">
    <location>
        <begin position="4"/>
        <end position="68"/>
    </location>
</feature>
<evidence type="ECO:0000313" key="3">
    <source>
        <dbReference type="EMBL" id="SVA22181.1"/>
    </source>
</evidence>
<dbReference type="Pfam" id="PF22725">
    <property type="entry name" value="GFO_IDH_MocA_C3"/>
    <property type="match status" value="1"/>
</dbReference>
<accession>A0A381U349</accession>